<evidence type="ECO:0000313" key="2">
    <source>
        <dbReference type="Proteomes" id="UP000042394"/>
    </source>
</evidence>
<reference evidence="1 2" key="1">
    <citation type="submission" date="2015-03" db="EMBL/GenBank/DDBJ databases">
        <authorList>
            <consortium name="Pathogen Informatics"/>
        </authorList>
    </citation>
    <scope>NUCLEOTIDE SEQUENCE [LARGE SCALE GENOMIC DNA]</scope>
    <source>
        <strain evidence="1 2">D4891</strain>
    </source>
</reference>
<proteinExistence type="predicted"/>
<organism evidence="1 2">
    <name type="scientific">Salmonella enterica subsp. enterica serovar Bovismorbificans</name>
    <dbReference type="NCBI Taxonomy" id="58097"/>
    <lineage>
        <taxon>Bacteria</taxon>
        <taxon>Pseudomonadati</taxon>
        <taxon>Pseudomonadota</taxon>
        <taxon>Gammaproteobacteria</taxon>
        <taxon>Enterobacterales</taxon>
        <taxon>Enterobacteriaceae</taxon>
        <taxon>Salmonella</taxon>
    </lineage>
</organism>
<dbReference type="AlphaFoldDB" id="A0A655EA99"/>
<dbReference type="EMBL" id="CQPD01000061">
    <property type="protein sequence ID" value="CNV10563.1"/>
    <property type="molecule type" value="Genomic_DNA"/>
</dbReference>
<dbReference type="Proteomes" id="UP000042394">
    <property type="component" value="Unassembled WGS sequence"/>
</dbReference>
<gene>
    <name evidence="1" type="ORF">ERS008207_04302</name>
</gene>
<evidence type="ECO:0000313" key="1">
    <source>
        <dbReference type="EMBL" id="CNV10563.1"/>
    </source>
</evidence>
<name>A0A655EA99_SALET</name>
<accession>A0A655EA99</accession>
<protein>
    <submittedName>
        <fullName evidence="1">Uncharacterized protein</fullName>
    </submittedName>
</protein>
<sequence length="81" mass="9173">MEVIRQRFRHGFRFRLTTTSDKVNTVATANMHINELSGHFFWNTELIPAVVHFFPKGRIFQIIVAVRGIGFLSAPESGAGK</sequence>